<sequence>MLLGIGPKDILIDLEVVYGDASLSDTTVKEWAKRFCEGRELLEDEERIGRPRSAITSSNTSEIRWRVEEDPNITVEELVKDMDCSYLTYEELVECQDIDLDRLPYLNRKEKKYIRKERRNLRAKRYQRERRQDYLQDINNLELEKARLELELAFIVKERDELWNKELKLLKSL</sequence>
<reference evidence="2 3" key="1">
    <citation type="journal article" date="2023" name="BMC Biol.">
        <title>The compact genome of the sponge Oopsacas minuta (Hexactinellida) is lacking key metazoan core genes.</title>
        <authorList>
            <person name="Santini S."/>
            <person name="Schenkelaars Q."/>
            <person name="Jourda C."/>
            <person name="Duchesne M."/>
            <person name="Belahbib H."/>
            <person name="Rocher C."/>
            <person name="Selva M."/>
            <person name="Riesgo A."/>
            <person name="Vervoort M."/>
            <person name="Leys S.P."/>
            <person name="Kodjabachian L."/>
            <person name="Le Bivic A."/>
            <person name="Borchiellini C."/>
            <person name="Claverie J.M."/>
            <person name="Renard E."/>
        </authorList>
    </citation>
    <scope>NUCLEOTIDE SEQUENCE [LARGE SCALE GENOMIC DNA]</scope>
    <source>
        <strain evidence="2">SPO-2</strain>
    </source>
</reference>
<evidence type="ECO:0008006" key="4">
    <source>
        <dbReference type="Google" id="ProtNLM"/>
    </source>
</evidence>
<proteinExistence type="predicted"/>
<dbReference type="PANTHER" id="PTHR46060:SF1">
    <property type="entry name" value="MARINER MOS1 TRANSPOSASE-LIKE PROTEIN"/>
    <property type="match status" value="1"/>
</dbReference>
<keyword evidence="1" id="KW-0175">Coiled coil</keyword>
<dbReference type="Proteomes" id="UP001165289">
    <property type="component" value="Unassembled WGS sequence"/>
</dbReference>
<name>A0AAV7K1D1_9METZ</name>
<dbReference type="InterPro" id="IPR052709">
    <property type="entry name" value="Transposase-MT_Hybrid"/>
</dbReference>
<protein>
    <recommendedName>
        <fullName evidence="4">BZIP domain-containing protein</fullName>
    </recommendedName>
</protein>
<dbReference type="PANTHER" id="PTHR46060">
    <property type="entry name" value="MARINER MOS1 TRANSPOSASE-LIKE PROTEIN"/>
    <property type="match status" value="1"/>
</dbReference>
<gene>
    <name evidence="2" type="ORF">LOD99_791</name>
</gene>
<comment type="caution">
    <text evidence="2">The sequence shown here is derived from an EMBL/GenBank/DDBJ whole genome shotgun (WGS) entry which is preliminary data.</text>
</comment>
<evidence type="ECO:0000313" key="2">
    <source>
        <dbReference type="EMBL" id="KAI6654394.1"/>
    </source>
</evidence>
<accession>A0AAV7K1D1</accession>
<evidence type="ECO:0000256" key="1">
    <source>
        <dbReference type="SAM" id="Coils"/>
    </source>
</evidence>
<feature type="coiled-coil region" evidence="1">
    <location>
        <begin position="124"/>
        <end position="158"/>
    </location>
</feature>
<dbReference type="EMBL" id="JAKMXF010000222">
    <property type="protein sequence ID" value="KAI6654394.1"/>
    <property type="molecule type" value="Genomic_DNA"/>
</dbReference>
<organism evidence="2 3">
    <name type="scientific">Oopsacas minuta</name>
    <dbReference type="NCBI Taxonomy" id="111878"/>
    <lineage>
        <taxon>Eukaryota</taxon>
        <taxon>Metazoa</taxon>
        <taxon>Porifera</taxon>
        <taxon>Hexactinellida</taxon>
        <taxon>Hexasterophora</taxon>
        <taxon>Lyssacinosida</taxon>
        <taxon>Leucopsacidae</taxon>
        <taxon>Oopsacas</taxon>
    </lineage>
</organism>
<evidence type="ECO:0000313" key="3">
    <source>
        <dbReference type="Proteomes" id="UP001165289"/>
    </source>
</evidence>
<dbReference type="AlphaFoldDB" id="A0AAV7K1D1"/>
<keyword evidence="3" id="KW-1185">Reference proteome</keyword>